<dbReference type="Pfam" id="PF17782">
    <property type="entry name" value="WHD_DprA"/>
    <property type="match status" value="1"/>
</dbReference>
<evidence type="ECO:0000256" key="1">
    <source>
        <dbReference type="SAM" id="MobiDB-lite"/>
    </source>
</evidence>
<feature type="domain" description="DprA winged helix" evidence="2">
    <location>
        <begin position="213"/>
        <end position="260"/>
    </location>
</feature>
<accession>A0A8J7TM59</accession>
<evidence type="ECO:0000313" key="3">
    <source>
        <dbReference type="EMBL" id="MBN8661344.1"/>
    </source>
</evidence>
<proteinExistence type="predicted"/>
<name>A0A8J7TM59_9BACT</name>
<dbReference type="AlphaFoldDB" id="A0A8J7TM59"/>
<dbReference type="Gene3D" id="1.10.10.10">
    <property type="entry name" value="Winged helix-like DNA-binding domain superfamily/Winged helix DNA-binding domain"/>
    <property type="match status" value="1"/>
</dbReference>
<reference evidence="3" key="1">
    <citation type="submission" date="2021-02" db="EMBL/GenBank/DDBJ databases">
        <title>Genome-Resolved Metagenomics of a Microbial Community Performing Photosynthetic Biological Nutrient Removal.</title>
        <authorList>
            <person name="Mcdaniel E.A."/>
        </authorList>
    </citation>
    <scope>NUCLEOTIDE SEQUENCE</scope>
    <source>
        <strain evidence="3">UWPOB_OBS1</strain>
    </source>
</reference>
<dbReference type="InterPro" id="IPR041614">
    <property type="entry name" value="DprA_WH"/>
</dbReference>
<evidence type="ECO:0000313" key="4">
    <source>
        <dbReference type="Proteomes" id="UP000664277"/>
    </source>
</evidence>
<dbReference type="Proteomes" id="UP000664277">
    <property type="component" value="Unassembled WGS sequence"/>
</dbReference>
<feature type="compositionally biased region" description="Basic and acidic residues" evidence="1">
    <location>
        <begin position="196"/>
        <end position="207"/>
    </location>
</feature>
<gene>
    <name evidence="3" type="ORF">J0M35_13335</name>
</gene>
<protein>
    <recommendedName>
        <fullName evidence="2">DprA winged helix domain-containing protein</fullName>
    </recommendedName>
</protein>
<evidence type="ECO:0000259" key="2">
    <source>
        <dbReference type="Pfam" id="PF17782"/>
    </source>
</evidence>
<sequence length="378" mass="43256">MQKQQERSYLEELFEPYYKEKRQEILLSFNQAYPDDESCWLALVMHMQEAGLLYCRKCNSSIVEIRSDHRVFCCKVCNKKGSTTAGSFFHGVKKLRAWFFAIWVLEKNFYVSSKWLGQTLEISQSSALHILKSSLYLIEDSMAIPECKIFSIQQFRLFFNKRSLLTPARKKPEEEAEITEETDSKRKSQAGRNKTKKSDTESKGKDDTANSTINKIIACLGKENCTLDELTKRTKLKGSTVLSALTELEYDGKIAASSGGKYTISPPQRIVSQPQSSSIEQALKATAGDRRRKSIHDSFVLFEMISSEIVRGFSRKYIGLYIGLCNRLASRSLKDSFLETCILSRYIGSRRLYKYESQETLGFVLTRSELASRTHKRA</sequence>
<organism evidence="3 4">
    <name type="scientific">Candidatus Obscuribacter phosphatis</name>
    <dbReference type="NCBI Taxonomy" id="1906157"/>
    <lineage>
        <taxon>Bacteria</taxon>
        <taxon>Bacillati</taxon>
        <taxon>Candidatus Melainabacteria</taxon>
        <taxon>Candidatus Obscuribacterales</taxon>
        <taxon>Candidatus Obscuribacteraceae</taxon>
        <taxon>Candidatus Obscuribacter</taxon>
    </lineage>
</organism>
<dbReference type="InterPro" id="IPR036388">
    <property type="entry name" value="WH-like_DNA-bd_sf"/>
</dbReference>
<feature type="region of interest" description="Disordered" evidence="1">
    <location>
        <begin position="170"/>
        <end position="207"/>
    </location>
</feature>
<comment type="caution">
    <text evidence="3">The sequence shown here is derived from an EMBL/GenBank/DDBJ whole genome shotgun (WGS) entry which is preliminary data.</text>
</comment>
<dbReference type="EMBL" id="JAFLCK010000019">
    <property type="protein sequence ID" value="MBN8661344.1"/>
    <property type="molecule type" value="Genomic_DNA"/>
</dbReference>